<protein>
    <submittedName>
        <fullName evidence="2">DUF222 domain-containing protein</fullName>
    </submittedName>
</protein>
<accession>A0ABV9RU16</accession>
<dbReference type="EMBL" id="JBHSIM010000074">
    <property type="protein sequence ID" value="MFC4836781.1"/>
    <property type="molecule type" value="Genomic_DNA"/>
</dbReference>
<dbReference type="Pfam" id="PF02720">
    <property type="entry name" value="DUF222"/>
    <property type="match status" value="1"/>
</dbReference>
<dbReference type="InterPro" id="IPR003870">
    <property type="entry name" value="DUF222"/>
</dbReference>
<name>A0ABV9RU16_9PSEU</name>
<sequence>ASAELLEGIHHLGRAQAGRTERLASCDEFCGDEVAALLGWSRTMSSRKLDLADDLLVRLPEVGDALYAGWLDEPKARTLCEQTRDLADDHAHEVCRLVLPEAPGLPVGAVIERIAQVATALDPDWAQRRRRRAEARARVILTPTPSGTANLSFCDAPAPDGIASQARIDALAAAVRHLGVLTPIGVLRLQVGMRLLDGSTAGMD</sequence>
<reference evidence="3" key="1">
    <citation type="journal article" date="2019" name="Int. J. Syst. Evol. Microbiol.">
        <title>The Global Catalogue of Microorganisms (GCM) 10K type strain sequencing project: providing services to taxonomists for standard genome sequencing and annotation.</title>
        <authorList>
            <consortium name="The Broad Institute Genomics Platform"/>
            <consortium name="The Broad Institute Genome Sequencing Center for Infectious Disease"/>
            <person name="Wu L."/>
            <person name="Ma J."/>
        </authorList>
    </citation>
    <scope>NUCLEOTIDE SEQUENCE [LARGE SCALE GENOMIC DNA]</scope>
    <source>
        <strain evidence="3">CCUG 50347</strain>
    </source>
</reference>
<keyword evidence="3" id="KW-1185">Reference proteome</keyword>
<organism evidence="2 3">
    <name type="scientific">Actinomycetospora chibensis</name>
    <dbReference type="NCBI Taxonomy" id="663606"/>
    <lineage>
        <taxon>Bacteria</taxon>
        <taxon>Bacillati</taxon>
        <taxon>Actinomycetota</taxon>
        <taxon>Actinomycetes</taxon>
        <taxon>Pseudonocardiales</taxon>
        <taxon>Pseudonocardiaceae</taxon>
        <taxon>Actinomycetospora</taxon>
    </lineage>
</organism>
<gene>
    <name evidence="2" type="ORF">ACFPEL_30575</name>
</gene>
<proteinExistence type="predicted"/>
<dbReference type="Proteomes" id="UP001595909">
    <property type="component" value="Unassembled WGS sequence"/>
</dbReference>
<evidence type="ECO:0000313" key="2">
    <source>
        <dbReference type="EMBL" id="MFC4836781.1"/>
    </source>
</evidence>
<evidence type="ECO:0000259" key="1">
    <source>
        <dbReference type="Pfam" id="PF02720"/>
    </source>
</evidence>
<comment type="caution">
    <text evidence="2">The sequence shown here is derived from an EMBL/GenBank/DDBJ whole genome shotgun (WGS) entry which is preliminary data.</text>
</comment>
<feature type="non-terminal residue" evidence="2">
    <location>
        <position position="1"/>
    </location>
</feature>
<evidence type="ECO:0000313" key="3">
    <source>
        <dbReference type="Proteomes" id="UP001595909"/>
    </source>
</evidence>
<dbReference type="RefSeq" id="WP_345333044.1">
    <property type="nucleotide sequence ID" value="NZ_BAABHN010000074.1"/>
</dbReference>
<feature type="non-terminal residue" evidence="2">
    <location>
        <position position="204"/>
    </location>
</feature>
<feature type="domain" description="DUF222" evidence="1">
    <location>
        <begin position="5"/>
        <end position="175"/>
    </location>
</feature>